<keyword evidence="4" id="KW-1185">Reference proteome</keyword>
<dbReference type="RefSeq" id="WP_243318851.1">
    <property type="nucleotide sequence ID" value="NZ_JALGCL010000001.1"/>
</dbReference>
<evidence type="ECO:0000313" key="3">
    <source>
        <dbReference type="EMBL" id="MCJ0824794.1"/>
    </source>
</evidence>
<feature type="transmembrane region" description="Helical" evidence="1">
    <location>
        <begin position="50"/>
        <end position="68"/>
    </location>
</feature>
<keyword evidence="1" id="KW-0472">Membrane</keyword>
<reference evidence="3 4" key="1">
    <citation type="submission" date="2022-03" db="EMBL/GenBank/DDBJ databases">
        <title>Luteimonas soily sp. nov., a novel bacterium isolated from the soil.</title>
        <authorList>
            <person name="Zhang X."/>
        </authorList>
    </citation>
    <scope>NUCLEOTIDE SEQUENCE [LARGE SCALE GENOMIC DNA]</scope>
    <source>
        <strain evidence="3 4">50</strain>
    </source>
</reference>
<dbReference type="PANTHER" id="PTHR36933:SF1">
    <property type="entry name" value="SLL0788 PROTEIN"/>
    <property type="match status" value="1"/>
</dbReference>
<feature type="domain" description="DUF305" evidence="2">
    <location>
        <begin position="103"/>
        <end position="155"/>
    </location>
</feature>
<feature type="transmembrane region" description="Helical" evidence="1">
    <location>
        <begin position="20"/>
        <end position="38"/>
    </location>
</feature>
<keyword evidence="1" id="KW-1133">Transmembrane helix</keyword>
<dbReference type="InterPro" id="IPR005183">
    <property type="entry name" value="DUF305_CopM-like"/>
</dbReference>
<dbReference type="Proteomes" id="UP001165423">
    <property type="component" value="Unassembled WGS sequence"/>
</dbReference>
<protein>
    <submittedName>
        <fullName evidence="3">DUF305 domain-containing protein</fullName>
    </submittedName>
</protein>
<dbReference type="Pfam" id="PF03713">
    <property type="entry name" value="DUF305"/>
    <property type="match status" value="1"/>
</dbReference>
<organism evidence="3 4">
    <name type="scientific">Cognatiluteimonas sedimenti</name>
    <dbReference type="NCBI Taxonomy" id="2927791"/>
    <lineage>
        <taxon>Bacteria</taxon>
        <taxon>Pseudomonadati</taxon>
        <taxon>Pseudomonadota</taxon>
        <taxon>Gammaproteobacteria</taxon>
        <taxon>Lysobacterales</taxon>
        <taxon>Lysobacteraceae</taxon>
        <taxon>Cognatiluteimonas</taxon>
    </lineage>
</organism>
<gene>
    <name evidence="3" type="ORF">MQC88_02280</name>
</gene>
<name>A0ABT0A1E5_9GAMM</name>
<dbReference type="InterPro" id="IPR012347">
    <property type="entry name" value="Ferritin-like"/>
</dbReference>
<dbReference type="Gene3D" id="1.20.1260.10">
    <property type="match status" value="1"/>
</dbReference>
<accession>A0ABT0A1E5</accession>
<comment type="caution">
    <text evidence="3">The sequence shown here is derived from an EMBL/GenBank/DDBJ whole genome shotgun (WGS) entry which is preliminary data.</text>
</comment>
<evidence type="ECO:0000313" key="4">
    <source>
        <dbReference type="Proteomes" id="UP001165423"/>
    </source>
</evidence>
<sequence length="159" mass="17947">MQQHMHEEMQGKQGHYGRLIAMVLLSFIAMYILMYAMVNRFENVFNSVNQAYMAGLMAAPMLLIELALMARMYPNKRRNALLAGGAVVLMVGCWFGIRQQAGVTDRQFLRSMIPHHAGAILMCEQARSSDPEILRLCQEIVISQRAEIAQMKAMLAKGQ</sequence>
<dbReference type="EMBL" id="JALGCL010000001">
    <property type="protein sequence ID" value="MCJ0824794.1"/>
    <property type="molecule type" value="Genomic_DNA"/>
</dbReference>
<proteinExistence type="predicted"/>
<evidence type="ECO:0000259" key="2">
    <source>
        <dbReference type="Pfam" id="PF03713"/>
    </source>
</evidence>
<keyword evidence="1" id="KW-0812">Transmembrane</keyword>
<dbReference type="PANTHER" id="PTHR36933">
    <property type="entry name" value="SLL0788 PROTEIN"/>
    <property type="match status" value="1"/>
</dbReference>
<feature type="transmembrane region" description="Helical" evidence="1">
    <location>
        <begin position="80"/>
        <end position="97"/>
    </location>
</feature>
<evidence type="ECO:0000256" key="1">
    <source>
        <dbReference type="SAM" id="Phobius"/>
    </source>
</evidence>